<gene>
    <name evidence="4" type="ORF">RAJCM14343_4906</name>
</gene>
<dbReference type="PANTHER" id="PTHR13789:SF309">
    <property type="entry name" value="PUTATIVE (AFU_ORTHOLOGUE AFUA_6G14510)-RELATED"/>
    <property type="match status" value="1"/>
</dbReference>
<organism evidence="4 5">
    <name type="scientific">Rhodococcus aetherivorans</name>
    <dbReference type="NCBI Taxonomy" id="191292"/>
    <lineage>
        <taxon>Bacteria</taxon>
        <taxon>Bacillati</taxon>
        <taxon>Actinomycetota</taxon>
        <taxon>Actinomycetes</taxon>
        <taxon>Mycobacteriales</taxon>
        <taxon>Nocardiaceae</taxon>
        <taxon>Rhodococcus</taxon>
    </lineage>
</organism>
<dbReference type="Pfam" id="PF01494">
    <property type="entry name" value="FAD_binding_3"/>
    <property type="match status" value="1"/>
</dbReference>
<protein>
    <submittedName>
        <fullName evidence="4">Salicylate hydroxylase</fullName>
        <ecNumber evidence="4">1.14.13.1</ecNumber>
    </submittedName>
</protein>
<dbReference type="SUPFAM" id="SSF51905">
    <property type="entry name" value="FAD/NAD(P)-binding domain"/>
    <property type="match status" value="1"/>
</dbReference>
<dbReference type="EMBL" id="BLAH01000124">
    <property type="protein sequence ID" value="GES39632.1"/>
    <property type="molecule type" value="Genomic_DNA"/>
</dbReference>
<name>A0ABQ0YTD1_9NOCA</name>
<evidence type="ECO:0000313" key="4">
    <source>
        <dbReference type="EMBL" id="GES39632.1"/>
    </source>
</evidence>
<reference evidence="4 5" key="1">
    <citation type="journal article" date="2018" name="Biodegradation">
        <title>1,4-Dioxane degradation characteristics of Rhodococcus aetherivorans JCM 14343.</title>
        <authorList>
            <person name="Inoue D."/>
            <person name="Tsunoda T."/>
            <person name="Yamamoto N."/>
            <person name="Ike M."/>
            <person name="Sei K."/>
        </authorList>
    </citation>
    <scope>NUCLEOTIDE SEQUENCE [LARGE SCALE GENOMIC DNA]</scope>
    <source>
        <strain evidence="4 5">JCM 14343</strain>
    </source>
</reference>
<evidence type="ECO:0000256" key="2">
    <source>
        <dbReference type="ARBA" id="ARBA00023033"/>
    </source>
</evidence>
<dbReference type="Gene3D" id="3.50.50.60">
    <property type="entry name" value="FAD/NAD(P)-binding domain"/>
    <property type="match status" value="1"/>
</dbReference>
<keyword evidence="5" id="KW-1185">Reference proteome</keyword>
<feature type="domain" description="FAD-binding" evidence="3">
    <location>
        <begin position="79"/>
        <end position="327"/>
    </location>
</feature>
<dbReference type="PRINTS" id="PR00420">
    <property type="entry name" value="RNGMNOXGNASE"/>
</dbReference>
<evidence type="ECO:0000259" key="3">
    <source>
        <dbReference type="Pfam" id="PF01494"/>
    </source>
</evidence>
<dbReference type="InterPro" id="IPR002938">
    <property type="entry name" value="FAD-bd"/>
</dbReference>
<comment type="caution">
    <text evidence="4">The sequence shown here is derived from an EMBL/GenBank/DDBJ whole genome shotgun (WGS) entry which is preliminary data.</text>
</comment>
<dbReference type="InterPro" id="IPR036188">
    <property type="entry name" value="FAD/NAD-bd_sf"/>
</dbReference>
<dbReference type="Proteomes" id="UP000325466">
    <property type="component" value="Unassembled WGS sequence"/>
</dbReference>
<accession>A0ABQ0YTD1</accession>
<dbReference type="EC" id="1.14.13.1" evidence="4"/>
<keyword evidence="2" id="KW-0503">Monooxygenase</keyword>
<dbReference type="GO" id="GO:0018658">
    <property type="term" value="F:salicylate 1-monooxygenase activity"/>
    <property type="evidence" value="ECO:0007669"/>
    <property type="project" value="UniProtKB-EC"/>
</dbReference>
<sequence length="375" mass="41079">MALQQAGLHPVVYEGHDRMADGVGAFLTVATNGLEALHLLDLDLAGVGMETRRMRICSGTGKLLAEFDNGGVTSFGAASRTLRRADLYRVLRDEALRRGVRIEYGKRLADARPCGDGVRADFTDGTSAEAHLLIGADGLHSRTRAVLDPHAPEPRYLGLLNTGGFAKGLRLDVEPGTAHFVFGARCFFGYLAHPDGDVWWFANPGRRTEPAPGDLAALTPDRWRDELRTRFAADAGPALRIVDATEEIVRGWSTYDLPTVPTWRTDRMVLVGDAAHAASPSSGQGASMAVEDALVLARCLRDVPGTADALAAYERLRRGRVERIVEQGRRNGSYKSVGPVRRMLRDAALPVILRAASRRDNQRWIYDYRVPETVR</sequence>
<evidence type="ECO:0000313" key="5">
    <source>
        <dbReference type="Proteomes" id="UP000325466"/>
    </source>
</evidence>
<evidence type="ECO:0000256" key="1">
    <source>
        <dbReference type="ARBA" id="ARBA00023002"/>
    </source>
</evidence>
<dbReference type="PANTHER" id="PTHR13789">
    <property type="entry name" value="MONOOXYGENASE"/>
    <property type="match status" value="1"/>
</dbReference>
<keyword evidence="1 4" id="KW-0560">Oxidoreductase</keyword>
<proteinExistence type="predicted"/>
<dbReference type="InterPro" id="IPR050493">
    <property type="entry name" value="FAD-dep_Monooxygenase_BioMet"/>
</dbReference>